<name>A0AAP0MS96_9ROSI</name>
<comment type="caution">
    <text evidence="1">The sequence shown here is derived from an EMBL/GenBank/DDBJ whole genome shotgun (WGS) entry which is preliminary data.</text>
</comment>
<protein>
    <submittedName>
        <fullName evidence="1">Uncharacterized protein</fullName>
    </submittedName>
</protein>
<keyword evidence="2" id="KW-1185">Reference proteome</keyword>
<reference evidence="1 2" key="1">
    <citation type="submission" date="2024-05" db="EMBL/GenBank/DDBJ databases">
        <title>Haplotype-resolved chromosome-level genome assembly of Huyou (Citrus changshanensis).</title>
        <authorList>
            <person name="Miao C."/>
            <person name="Chen W."/>
            <person name="Wu Y."/>
            <person name="Wang L."/>
            <person name="Zhao S."/>
            <person name="Grierson D."/>
            <person name="Xu C."/>
            <person name="Chen K."/>
        </authorList>
    </citation>
    <scope>NUCLEOTIDE SEQUENCE [LARGE SCALE GENOMIC DNA]</scope>
    <source>
        <strain evidence="1">01-14</strain>
        <tissue evidence="1">Leaf</tissue>
    </source>
</reference>
<dbReference type="Proteomes" id="UP001428341">
    <property type="component" value="Unassembled WGS sequence"/>
</dbReference>
<organism evidence="1 2">
    <name type="scientific">Citrus x changshan-huyou</name>
    <dbReference type="NCBI Taxonomy" id="2935761"/>
    <lineage>
        <taxon>Eukaryota</taxon>
        <taxon>Viridiplantae</taxon>
        <taxon>Streptophyta</taxon>
        <taxon>Embryophyta</taxon>
        <taxon>Tracheophyta</taxon>
        <taxon>Spermatophyta</taxon>
        <taxon>Magnoliopsida</taxon>
        <taxon>eudicotyledons</taxon>
        <taxon>Gunneridae</taxon>
        <taxon>Pentapetalae</taxon>
        <taxon>rosids</taxon>
        <taxon>malvids</taxon>
        <taxon>Sapindales</taxon>
        <taxon>Rutaceae</taxon>
        <taxon>Aurantioideae</taxon>
        <taxon>Citrus</taxon>
    </lineage>
</organism>
<evidence type="ECO:0000313" key="1">
    <source>
        <dbReference type="EMBL" id="KAK9216065.1"/>
    </source>
</evidence>
<gene>
    <name evidence="1" type="ORF">WN944_008072</name>
</gene>
<evidence type="ECO:0000313" key="2">
    <source>
        <dbReference type="Proteomes" id="UP001428341"/>
    </source>
</evidence>
<dbReference type="AlphaFoldDB" id="A0AAP0MS96"/>
<sequence length="74" mass="8364">MASGESRELKNNAILCYQRTASVWTERNVAFRSSLSLVARLVPMTPSDVIKTIYTDGVTKKQFRFKQQEARAPA</sequence>
<accession>A0AAP0MS96</accession>
<dbReference type="EMBL" id="JBCGBO010000003">
    <property type="protein sequence ID" value="KAK9216065.1"/>
    <property type="molecule type" value="Genomic_DNA"/>
</dbReference>
<proteinExistence type="predicted"/>